<evidence type="ECO:0000256" key="2">
    <source>
        <dbReference type="SAM" id="MobiDB-lite"/>
    </source>
</evidence>
<protein>
    <submittedName>
        <fullName evidence="3">Uncharacterized protein</fullName>
    </submittedName>
</protein>
<keyword evidence="1" id="KW-0175">Coiled coil</keyword>
<feature type="coiled-coil region" evidence="1">
    <location>
        <begin position="1"/>
        <end position="28"/>
    </location>
</feature>
<dbReference type="EMBL" id="BTRK01000006">
    <property type="protein sequence ID" value="GMR56834.1"/>
    <property type="molecule type" value="Genomic_DNA"/>
</dbReference>
<evidence type="ECO:0000313" key="3">
    <source>
        <dbReference type="EMBL" id="GMR56834.1"/>
    </source>
</evidence>
<feature type="region of interest" description="Disordered" evidence="2">
    <location>
        <begin position="67"/>
        <end position="96"/>
    </location>
</feature>
<keyword evidence="4" id="KW-1185">Reference proteome</keyword>
<gene>
    <name evidence="3" type="ORF">PMAYCL1PPCAC_27029</name>
</gene>
<proteinExistence type="predicted"/>
<organism evidence="3 4">
    <name type="scientific">Pristionchus mayeri</name>
    <dbReference type="NCBI Taxonomy" id="1317129"/>
    <lineage>
        <taxon>Eukaryota</taxon>
        <taxon>Metazoa</taxon>
        <taxon>Ecdysozoa</taxon>
        <taxon>Nematoda</taxon>
        <taxon>Chromadorea</taxon>
        <taxon>Rhabditida</taxon>
        <taxon>Rhabditina</taxon>
        <taxon>Diplogasteromorpha</taxon>
        <taxon>Diplogasteroidea</taxon>
        <taxon>Neodiplogasteridae</taxon>
        <taxon>Pristionchus</taxon>
    </lineage>
</organism>
<reference evidence="4" key="1">
    <citation type="submission" date="2022-10" db="EMBL/GenBank/DDBJ databases">
        <title>Genome assembly of Pristionchus species.</title>
        <authorList>
            <person name="Yoshida K."/>
            <person name="Sommer R.J."/>
        </authorList>
    </citation>
    <scope>NUCLEOTIDE SEQUENCE [LARGE SCALE GENOMIC DNA]</scope>
    <source>
        <strain evidence="4">RS5460</strain>
    </source>
</reference>
<evidence type="ECO:0000256" key="1">
    <source>
        <dbReference type="SAM" id="Coils"/>
    </source>
</evidence>
<comment type="caution">
    <text evidence="3">The sequence shown here is derived from an EMBL/GenBank/DDBJ whole genome shotgun (WGS) entry which is preliminary data.</text>
</comment>
<name>A0AAN5I9V8_9BILA</name>
<feature type="compositionally biased region" description="Basic and acidic residues" evidence="2">
    <location>
        <begin position="72"/>
        <end position="96"/>
    </location>
</feature>
<dbReference type="AlphaFoldDB" id="A0AAN5I9V8"/>
<evidence type="ECO:0000313" key="4">
    <source>
        <dbReference type="Proteomes" id="UP001328107"/>
    </source>
</evidence>
<accession>A0AAN5I9V8</accession>
<feature type="non-terminal residue" evidence="3">
    <location>
        <position position="1"/>
    </location>
</feature>
<dbReference type="Proteomes" id="UP001328107">
    <property type="component" value="Unassembled WGS sequence"/>
</dbReference>
<sequence>SQAQKSEVKSFETDVEKLRLELNSMRQAESLLKAVIVKKNAEHALLKSEVELKTSANEQLRKEFESMTASLKAKESENEKLRRSEYELQTRLDHAK</sequence>